<feature type="domain" description="F-box" evidence="1">
    <location>
        <begin position="1"/>
        <end position="47"/>
    </location>
</feature>
<proteinExistence type="predicted"/>
<dbReference type="Pfam" id="PF12937">
    <property type="entry name" value="F-box-like"/>
    <property type="match status" value="1"/>
</dbReference>
<reference evidence="2 3" key="1">
    <citation type="journal article" date="2020" name="ISME J.">
        <title>Uncovering the hidden diversity of litter-decomposition mechanisms in mushroom-forming fungi.</title>
        <authorList>
            <person name="Floudas D."/>
            <person name="Bentzer J."/>
            <person name="Ahren D."/>
            <person name="Johansson T."/>
            <person name="Persson P."/>
            <person name="Tunlid A."/>
        </authorList>
    </citation>
    <scope>NUCLEOTIDE SEQUENCE [LARGE SCALE GENOMIC DNA]</scope>
    <source>
        <strain evidence="2 3">CBS 146.42</strain>
    </source>
</reference>
<dbReference type="Proteomes" id="UP000559027">
    <property type="component" value="Unassembled WGS sequence"/>
</dbReference>
<name>A0A8H5G9Y3_9AGAR</name>
<dbReference type="OrthoDB" id="3131759at2759"/>
<dbReference type="SUPFAM" id="SSF81383">
    <property type="entry name" value="F-box domain"/>
    <property type="match status" value="1"/>
</dbReference>
<evidence type="ECO:0000259" key="1">
    <source>
        <dbReference type="PROSITE" id="PS50181"/>
    </source>
</evidence>
<sequence>MISPTPFPPEIVLHILLELDLSNILATRLTCKQFHGATKTHHFWLTHARRLQAKTGYVLPYTGSFYTAEELEQWVSRRQQILDNIWSRSSPVRMEIRSFESYPEALKHSDFYEFLPGGRFLLSYGRISGLLLIDVESTPPSLPFSFDPWSIPGQDDTDLHFFTYSYWTDYSTRCISFLFAVTHSRATTHSRGRILKTRIFSLISEDTSNPSAKLISRPHATFTDKVAEHGHNWELGVWISAFNNRYFVKVECLFSISQMTVLDYSTAIEKHDFPEKGSRPLLINSNSIKALKFIHDSILILVHSIGLRIYEITEPAAIEHPPIIQELHALDLDYALDHISPARWFPAFSRITLYDLNNLPHFLKIPHDKSTPSIRRAATGSLDLRWKNLGLQPGCFWSLLYTHDGTPEALHALDLVKYPWDGTGLVRHLQVGAREKNTMSAVVAFSEEVGRLLMIFWHGNSHTFKIFDIV</sequence>
<evidence type="ECO:0000313" key="2">
    <source>
        <dbReference type="EMBL" id="KAF5361033.1"/>
    </source>
</evidence>
<dbReference type="Gene3D" id="1.20.1280.50">
    <property type="match status" value="1"/>
</dbReference>
<dbReference type="SMART" id="SM00256">
    <property type="entry name" value="FBOX"/>
    <property type="match status" value="1"/>
</dbReference>
<organism evidence="2 3">
    <name type="scientific">Leucocoprinus leucothites</name>
    <dbReference type="NCBI Taxonomy" id="201217"/>
    <lineage>
        <taxon>Eukaryota</taxon>
        <taxon>Fungi</taxon>
        <taxon>Dikarya</taxon>
        <taxon>Basidiomycota</taxon>
        <taxon>Agaricomycotina</taxon>
        <taxon>Agaricomycetes</taxon>
        <taxon>Agaricomycetidae</taxon>
        <taxon>Agaricales</taxon>
        <taxon>Agaricineae</taxon>
        <taxon>Agaricaceae</taxon>
        <taxon>Leucocoprinus</taxon>
    </lineage>
</organism>
<dbReference type="InterPro" id="IPR036047">
    <property type="entry name" value="F-box-like_dom_sf"/>
</dbReference>
<protein>
    <recommendedName>
        <fullName evidence="1">F-box domain-containing protein</fullName>
    </recommendedName>
</protein>
<comment type="caution">
    <text evidence="2">The sequence shown here is derived from an EMBL/GenBank/DDBJ whole genome shotgun (WGS) entry which is preliminary data.</text>
</comment>
<dbReference type="AlphaFoldDB" id="A0A8H5G9Y3"/>
<gene>
    <name evidence="2" type="ORF">D9756_005037</name>
</gene>
<accession>A0A8H5G9Y3</accession>
<dbReference type="InterPro" id="IPR001810">
    <property type="entry name" value="F-box_dom"/>
</dbReference>
<evidence type="ECO:0000313" key="3">
    <source>
        <dbReference type="Proteomes" id="UP000559027"/>
    </source>
</evidence>
<dbReference type="PROSITE" id="PS50181">
    <property type="entry name" value="FBOX"/>
    <property type="match status" value="1"/>
</dbReference>
<keyword evidence="3" id="KW-1185">Reference proteome</keyword>
<dbReference type="EMBL" id="JAACJO010000003">
    <property type="protein sequence ID" value="KAF5361033.1"/>
    <property type="molecule type" value="Genomic_DNA"/>
</dbReference>